<dbReference type="Proteomes" id="UP000887576">
    <property type="component" value="Unplaced"/>
</dbReference>
<sequence length="210" mass="23684">MSTGKLRVLCLHGFRQDGETLRMKMGAIRKAFSKLEFDYVDAPLYCDPSDPKQNERTWYYNKENYGFNPFTDDAATQFEESVAAIDSKIQNNGPYDILLGFSQGGTMAHLYIRHCSLNAPLPFKAVIINAGYPALSPNLIDLMERRFNGPSMVILSDNDKVIPSNSTEKLLETYSDVVVLRHAGGHGFPAVSFMRKGFQELFEKLEKLND</sequence>
<proteinExistence type="predicted"/>
<protein>
    <submittedName>
        <fullName evidence="2">Serine hydrolase FSH domain-containing protein</fullName>
    </submittedName>
</protein>
<organism evidence="1 2">
    <name type="scientific">Panagrolaimus sp. JU765</name>
    <dbReference type="NCBI Taxonomy" id="591449"/>
    <lineage>
        <taxon>Eukaryota</taxon>
        <taxon>Metazoa</taxon>
        <taxon>Ecdysozoa</taxon>
        <taxon>Nematoda</taxon>
        <taxon>Chromadorea</taxon>
        <taxon>Rhabditida</taxon>
        <taxon>Tylenchina</taxon>
        <taxon>Panagrolaimomorpha</taxon>
        <taxon>Panagrolaimoidea</taxon>
        <taxon>Panagrolaimidae</taxon>
        <taxon>Panagrolaimus</taxon>
    </lineage>
</organism>
<evidence type="ECO:0000313" key="1">
    <source>
        <dbReference type="Proteomes" id="UP000887576"/>
    </source>
</evidence>
<name>A0AC34QC14_9BILA</name>
<reference evidence="2" key="1">
    <citation type="submission" date="2022-11" db="UniProtKB">
        <authorList>
            <consortium name="WormBaseParasite"/>
        </authorList>
    </citation>
    <scope>IDENTIFICATION</scope>
</reference>
<evidence type="ECO:0000313" key="2">
    <source>
        <dbReference type="WBParaSite" id="JU765_v2.g14779.t1"/>
    </source>
</evidence>
<accession>A0AC34QC14</accession>
<dbReference type="WBParaSite" id="JU765_v2.g14779.t1">
    <property type="protein sequence ID" value="JU765_v2.g14779.t1"/>
    <property type="gene ID" value="JU765_v2.g14779"/>
</dbReference>